<name>A0A2U2B4R9_9BACT</name>
<keyword evidence="2" id="KW-1185">Reference proteome</keyword>
<gene>
    <name evidence="1" type="ORF">DDZ16_17740</name>
</gene>
<dbReference type="Proteomes" id="UP000244956">
    <property type="component" value="Unassembled WGS sequence"/>
</dbReference>
<dbReference type="AlphaFoldDB" id="A0A2U2B4R9"/>
<dbReference type="OrthoDB" id="1122883at2"/>
<comment type="caution">
    <text evidence="1">The sequence shown here is derived from an EMBL/GenBank/DDBJ whole genome shotgun (WGS) entry which is preliminary data.</text>
</comment>
<evidence type="ECO:0000313" key="1">
    <source>
        <dbReference type="EMBL" id="PWD98037.1"/>
    </source>
</evidence>
<protein>
    <recommendedName>
        <fullName evidence="3">STAS/SEC14 domain-containing protein</fullName>
    </recommendedName>
</protein>
<accession>A0A2U2B4R9</accession>
<sequence>MQVNHSSSISRSLTENAGSFTYDEEAGVLVIRCFGDVTVDSIASIWGEIVDGFSISEKMKGIVFDLSEGHFVFPASDYDHIVGFLKEHLDFFGRLRLGFVANDPHNIVVAMLVARADARYCLRPFTTLKAAIYWVQNVS</sequence>
<evidence type="ECO:0000313" key="2">
    <source>
        <dbReference type="Proteomes" id="UP000244956"/>
    </source>
</evidence>
<proteinExistence type="predicted"/>
<dbReference type="EMBL" id="QEWP01000020">
    <property type="protein sequence ID" value="PWD98037.1"/>
    <property type="molecule type" value="Genomic_DNA"/>
</dbReference>
<dbReference type="RefSeq" id="WP_109265819.1">
    <property type="nucleotide sequence ID" value="NZ_QEWP01000020.1"/>
</dbReference>
<reference evidence="1 2" key="1">
    <citation type="submission" date="2018-05" db="EMBL/GenBank/DDBJ databases">
        <title>Marinilabilia rubrum sp. nov., isolated from saltern sediment.</title>
        <authorList>
            <person name="Zhang R."/>
        </authorList>
    </citation>
    <scope>NUCLEOTIDE SEQUENCE [LARGE SCALE GENOMIC DNA]</scope>
    <source>
        <strain evidence="1 2">WTE16</strain>
    </source>
</reference>
<evidence type="ECO:0008006" key="3">
    <source>
        <dbReference type="Google" id="ProtNLM"/>
    </source>
</evidence>
<organism evidence="1 2">
    <name type="scientific">Marinilabilia rubra</name>
    <dbReference type="NCBI Taxonomy" id="2162893"/>
    <lineage>
        <taxon>Bacteria</taxon>
        <taxon>Pseudomonadati</taxon>
        <taxon>Bacteroidota</taxon>
        <taxon>Bacteroidia</taxon>
        <taxon>Marinilabiliales</taxon>
        <taxon>Marinilabiliaceae</taxon>
        <taxon>Marinilabilia</taxon>
    </lineage>
</organism>